<dbReference type="PANTHER" id="PTHR31607">
    <property type="entry name" value="DUF1216 DOMAIN-CONTAINING PROTEIN-RELATED"/>
    <property type="match status" value="1"/>
</dbReference>
<evidence type="ECO:0000313" key="3">
    <source>
        <dbReference type="Proteomes" id="UP000824890"/>
    </source>
</evidence>
<organism evidence="2 3">
    <name type="scientific">Brassica napus</name>
    <name type="common">Rape</name>
    <dbReference type="NCBI Taxonomy" id="3708"/>
    <lineage>
        <taxon>Eukaryota</taxon>
        <taxon>Viridiplantae</taxon>
        <taxon>Streptophyta</taxon>
        <taxon>Embryophyta</taxon>
        <taxon>Tracheophyta</taxon>
        <taxon>Spermatophyta</taxon>
        <taxon>Magnoliopsida</taxon>
        <taxon>eudicotyledons</taxon>
        <taxon>Gunneridae</taxon>
        <taxon>Pentapetalae</taxon>
        <taxon>rosids</taxon>
        <taxon>malvids</taxon>
        <taxon>Brassicales</taxon>
        <taxon>Brassicaceae</taxon>
        <taxon>Brassiceae</taxon>
        <taxon>Brassica</taxon>
    </lineage>
</organism>
<reference evidence="2 3" key="1">
    <citation type="submission" date="2021-05" db="EMBL/GenBank/DDBJ databases">
        <title>Genome Assembly of Synthetic Allotetraploid Brassica napus Reveals Homoeologous Exchanges between Subgenomes.</title>
        <authorList>
            <person name="Davis J.T."/>
        </authorList>
    </citation>
    <scope>NUCLEOTIDE SEQUENCE [LARGE SCALE GENOMIC DNA]</scope>
    <source>
        <strain evidence="3">cv. Da-Ae</strain>
        <tissue evidence="2">Seedling</tissue>
    </source>
</reference>
<evidence type="ECO:0000313" key="2">
    <source>
        <dbReference type="EMBL" id="KAH0908453.1"/>
    </source>
</evidence>
<name>A0ABQ8BVM9_BRANA</name>
<sequence>MYKYLSKSSKQNAFPSFCLAINTTMARTSLLLSLALVLVIASVSAHPPNPKKTQKNICPPTLGGIQTIPSNEISKFIEEKAKSAPNSVQFNALFSICKTFSNQLAAFKAAGVRNVIRVAYTKYAMIAKAMFAAEAAIGIEGSFAAKLEKSYNVMAGCFLKLEEKIAEISAKYKFNANAMISQGDRDKIDECLINLKGAITVFVKEITECTMKFSSVKQIGIPLVRGTGGGLIGTFTKNGVGFGSKMIGLSGHSQAEAKVGVQSHVGGRRLFGGFFDHLGGFVKYDAAGKAKFRGDGEFKSRVHPSKKHLD</sequence>
<evidence type="ECO:0008006" key="4">
    <source>
        <dbReference type="Google" id="ProtNLM"/>
    </source>
</evidence>
<evidence type="ECO:0000256" key="1">
    <source>
        <dbReference type="SAM" id="SignalP"/>
    </source>
</evidence>
<feature type="chain" id="PRO_5046419093" description="Pectinesterase inhibitor domain-containing protein" evidence="1">
    <location>
        <begin position="46"/>
        <end position="310"/>
    </location>
</feature>
<dbReference type="PANTHER" id="PTHR31607:SF33">
    <property type="entry name" value="DUF1216 DOMAIN-CONTAINING PROTEIN"/>
    <property type="match status" value="1"/>
</dbReference>
<comment type="caution">
    <text evidence="2">The sequence shown here is derived from an EMBL/GenBank/DDBJ whole genome shotgun (WGS) entry which is preliminary data.</text>
</comment>
<feature type="signal peptide" evidence="1">
    <location>
        <begin position="1"/>
        <end position="45"/>
    </location>
</feature>
<keyword evidence="1" id="KW-0732">Signal</keyword>
<accession>A0ABQ8BVM9</accession>
<keyword evidence="3" id="KW-1185">Reference proteome</keyword>
<proteinExistence type="predicted"/>
<protein>
    <recommendedName>
        <fullName evidence="4">Pectinesterase inhibitor domain-containing protein</fullName>
    </recommendedName>
</protein>
<gene>
    <name evidence="2" type="ORF">HID58_031774</name>
</gene>
<dbReference type="EMBL" id="JAGKQM010000009">
    <property type="protein sequence ID" value="KAH0908453.1"/>
    <property type="molecule type" value="Genomic_DNA"/>
</dbReference>
<dbReference type="Proteomes" id="UP000824890">
    <property type="component" value="Unassembled WGS sequence"/>
</dbReference>